<dbReference type="InterPro" id="IPR029151">
    <property type="entry name" value="Sensor-like_sf"/>
</dbReference>
<evidence type="ECO:0000256" key="6">
    <source>
        <dbReference type="ARBA" id="ARBA00023136"/>
    </source>
</evidence>
<dbReference type="PROSITE" id="PS50885">
    <property type="entry name" value="HAMP"/>
    <property type="match status" value="1"/>
</dbReference>
<sequence>MFNFKSLSSKFTFITCSLIIAILVIVNTISYYNTKNSTSSYLEEIQIKTMFDVAKFFESYAGAKRSAIVALQEQIASNPHLSENEILDLVKTIAKSANFELVYIGFEDSGKNYQSDGEILDLSKGYDTRNRGWYKEAKAANKGDVITTEPYVSASTSQVGITYAMPIYIGSKFIGVVGGDYNLNTFSKDVLAIGKTRNSYAAVYDKEGTITFHEDNKKMLTKNDLSINIANAVKSNPDLINPNKQDTLFYAKDENGKTQVATCVQSLNPKYMVCSITDNAVYTDAINKVLFQQIIIAIIAIVIALILIRFAIIKNLRPIAIIQSGLNSFFDFINHKTKDSALINVKTNDEFGAMAKAINENITKTKNALEQDTKAVEQSVETAKEIESGNLTARITAIPANPQLIELKNVLNEMLNVLEAKVGSNMNEINRVFDSYKALDFTTEVKNAKGGVEVTTNVLGQEIVGMLRQSSEFANLLATESAKLQSAVKNLTDSSASQASSLEETAAALEEITSSMQNVSHKTSEVIAQSEEIKNVTSIIGDIADQINLLALNAAIEAARAGEHGRGFAVVADEVRNLAERTQKSLGEIEANTNILVQSINEMGESIKEQTTGITQINDSVAQIDHVTQENLKIANDSAVISDNVNKIANDILEDAKKKKF</sequence>
<feature type="domain" description="Methyl-accepting transducer" evidence="12">
    <location>
        <begin position="461"/>
        <end position="661"/>
    </location>
</feature>
<dbReference type="InterPro" id="IPR003660">
    <property type="entry name" value="HAMP_dom"/>
</dbReference>
<gene>
    <name evidence="14" type="ORF">IMC75_00945</name>
</gene>
<evidence type="ECO:0000256" key="10">
    <source>
        <dbReference type="SAM" id="Coils"/>
    </source>
</evidence>
<feature type="transmembrane region" description="Helical" evidence="11">
    <location>
        <begin position="12"/>
        <end position="32"/>
    </location>
</feature>
<keyword evidence="7 9" id="KW-0807">Transducer</keyword>
<comment type="similarity">
    <text evidence="8">Belongs to the methyl-accepting chemotaxis (MCP) protein family.</text>
</comment>
<feature type="transmembrane region" description="Helical" evidence="11">
    <location>
        <begin position="290"/>
        <end position="312"/>
    </location>
</feature>
<dbReference type="SMART" id="SM00283">
    <property type="entry name" value="MA"/>
    <property type="match status" value="1"/>
</dbReference>
<evidence type="ECO:0000256" key="11">
    <source>
        <dbReference type="SAM" id="Phobius"/>
    </source>
</evidence>
<dbReference type="PROSITE" id="PS50111">
    <property type="entry name" value="CHEMOTAXIS_TRANSDUC_2"/>
    <property type="match status" value="1"/>
</dbReference>
<dbReference type="Proteomes" id="UP000595070">
    <property type="component" value="Chromosome"/>
</dbReference>
<dbReference type="Pfam" id="PF00015">
    <property type="entry name" value="MCPsignal"/>
    <property type="match status" value="1"/>
</dbReference>
<evidence type="ECO:0000256" key="3">
    <source>
        <dbReference type="ARBA" id="ARBA00022500"/>
    </source>
</evidence>
<evidence type="ECO:0000313" key="15">
    <source>
        <dbReference type="Proteomes" id="UP000595070"/>
    </source>
</evidence>
<reference evidence="14 15" key="1">
    <citation type="submission" date="2020-10" db="EMBL/GenBank/DDBJ databases">
        <title>Campylobacter and Helicobacter PacBio genomes.</title>
        <authorList>
            <person name="Lane C."/>
        </authorList>
    </citation>
    <scope>NUCLEOTIDE SEQUENCE [LARGE SCALE GENOMIC DNA]</scope>
    <source>
        <strain evidence="14 15">2016D-0074</strain>
    </source>
</reference>
<dbReference type="InterPro" id="IPR004089">
    <property type="entry name" value="MCPsignal_dom"/>
</dbReference>
<name>A0ABX6TTC6_9BACT</name>
<keyword evidence="10" id="KW-0175">Coiled coil</keyword>
<evidence type="ECO:0000256" key="8">
    <source>
        <dbReference type="ARBA" id="ARBA00029447"/>
    </source>
</evidence>
<evidence type="ECO:0000259" key="13">
    <source>
        <dbReference type="PROSITE" id="PS50885"/>
    </source>
</evidence>
<keyword evidence="15" id="KW-1185">Reference proteome</keyword>
<keyword evidence="6 11" id="KW-0472">Membrane</keyword>
<keyword evidence="5 11" id="KW-1133">Transmembrane helix</keyword>
<dbReference type="InterPro" id="IPR033479">
    <property type="entry name" value="dCache_1"/>
</dbReference>
<evidence type="ECO:0000256" key="2">
    <source>
        <dbReference type="ARBA" id="ARBA00022475"/>
    </source>
</evidence>
<dbReference type="EMBL" id="CP063079">
    <property type="protein sequence ID" value="QOQ89077.1"/>
    <property type="molecule type" value="Genomic_DNA"/>
</dbReference>
<evidence type="ECO:0000259" key="12">
    <source>
        <dbReference type="PROSITE" id="PS50111"/>
    </source>
</evidence>
<organism evidence="14 15">
    <name type="scientific">Campylobacter peloridis</name>
    <dbReference type="NCBI Taxonomy" id="488546"/>
    <lineage>
        <taxon>Bacteria</taxon>
        <taxon>Pseudomonadati</taxon>
        <taxon>Campylobacterota</taxon>
        <taxon>Epsilonproteobacteria</taxon>
        <taxon>Campylobacterales</taxon>
        <taxon>Campylobacteraceae</taxon>
        <taxon>Campylobacter</taxon>
    </lineage>
</organism>
<dbReference type="SUPFAM" id="SSF58104">
    <property type="entry name" value="Methyl-accepting chemotaxis protein (MCP) signaling domain"/>
    <property type="match status" value="1"/>
</dbReference>
<comment type="subcellular location">
    <subcellularLocation>
        <location evidence="1">Cell membrane</location>
        <topology evidence="1">Multi-pass membrane protein</topology>
    </subcellularLocation>
</comment>
<dbReference type="CDD" id="cd12913">
    <property type="entry name" value="PDC1_MCP_like"/>
    <property type="match status" value="1"/>
</dbReference>
<evidence type="ECO:0000256" key="7">
    <source>
        <dbReference type="ARBA" id="ARBA00023224"/>
    </source>
</evidence>
<dbReference type="Gene3D" id="1.10.287.950">
    <property type="entry name" value="Methyl-accepting chemotaxis protein"/>
    <property type="match status" value="1"/>
</dbReference>
<keyword evidence="2" id="KW-1003">Cell membrane</keyword>
<dbReference type="Pfam" id="PF02743">
    <property type="entry name" value="dCache_1"/>
    <property type="match status" value="1"/>
</dbReference>
<evidence type="ECO:0000256" key="9">
    <source>
        <dbReference type="PROSITE-ProRule" id="PRU00284"/>
    </source>
</evidence>
<proteinExistence type="inferred from homology"/>
<evidence type="ECO:0000256" key="4">
    <source>
        <dbReference type="ARBA" id="ARBA00022692"/>
    </source>
</evidence>
<keyword evidence="4 11" id="KW-0812">Transmembrane</keyword>
<keyword evidence="3" id="KW-0145">Chemotaxis</keyword>
<dbReference type="PANTHER" id="PTHR32089:SF112">
    <property type="entry name" value="LYSOZYME-LIKE PROTEIN-RELATED"/>
    <property type="match status" value="1"/>
</dbReference>
<protein>
    <submittedName>
        <fullName evidence="14">Cache1 sensor-containing MCP-domain signal transduction protein</fullName>
    </submittedName>
</protein>
<accession>A0ABX6TTC6</accession>
<feature type="domain" description="HAMP" evidence="13">
    <location>
        <begin position="373"/>
        <end position="423"/>
    </location>
</feature>
<evidence type="ECO:0000256" key="1">
    <source>
        <dbReference type="ARBA" id="ARBA00004651"/>
    </source>
</evidence>
<dbReference type="Gene3D" id="3.30.450.20">
    <property type="entry name" value="PAS domain"/>
    <property type="match status" value="2"/>
</dbReference>
<feature type="coiled-coil region" evidence="10">
    <location>
        <begin position="359"/>
        <end position="386"/>
    </location>
</feature>
<dbReference type="PANTHER" id="PTHR32089">
    <property type="entry name" value="METHYL-ACCEPTING CHEMOTAXIS PROTEIN MCPB"/>
    <property type="match status" value="1"/>
</dbReference>
<evidence type="ECO:0000256" key="5">
    <source>
        <dbReference type="ARBA" id="ARBA00022989"/>
    </source>
</evidence>
<evidence type="ECO:0000313" key="14">
    <source>
        <dbReference type="EMBL" id="QOQ89077.1"/>
    </source>
</evidence>
<dbReference type="SUPFAM" id="SSF103190">
    <property type="entry name" value="Sensory domain-like"/>
    <property type="match status" value="1"/>
</dbReference>